<keyword evidence="2" id="KW-1185">Reference proteome</keyword>
<evidence type="ECO:0000313" key="2">
    <source>
        <dbReference type="Proteomes" id="UP000294325"/>
    </source>
</evidence>
<gene>
    <name evidence="1" type="ORF">E3U44_01725</name>
</gene>
<dbReference type="AlphaFoldDB" id="A0A4P7BY87"/>
<dbReference type="KEGG" id="nwr:E3U44_01725"/>
<evidence type="ECO:0000313" key="1">
    <source>
        <dbReference type="EMBL" id="QBQ53366.1"/>
    </source>
</evidence>
<accession>A0A4P7BY87</accession>
<sequence length="60" mass="6756">MRVEPEHDMRQIPPEIPLSTPFLLQLGIQLLCHLPETSPGTAEVAVEMEVRIGTSWAKVY</sequence>
<name>A0A4P7BY87_9GAMM</name>
<reference evidence="1 2" key="1">
    <citation type="submission" date="2019-03" db="EMBL/GenBank/DDBJ databases">
        <title>The genome sequence of Nitrosococcus wardiae strain D1FHST reveals the archetypal metabolic capacity of ammonia-oxidizing Gammaproteobacteria.</title>
        <authorList>
            <person name="Wang L."/>
            <person name="Lim C.K."/>
            <person name="Hanson T.E."/>
            <person name="Dang H."/>
            <person name="Klotz M.G."/>
        </authorList>
    </citation>
    <scope>NUCLEOTIDE SEQUENCE [LARGE SCALE GENOMIC DNA]</scope>
    <source>
        <strain evidence="1 2">D1FHS</strain>
    </source>
</reference>
<proteinExistence type="predicted"/>
<dbReference type="EMBL" id="CP038033">
    <property type="protein sequence ID" value="QBQ53366.1"/>
    <property type="molecule type" value="Genomic_DNA"/>
</dbReference>
<organism evidence="1 2">
    <name type="scientific">Nitrosococcus wardiae</name>
    <dbReference type="NCBI Taxonomy" id="1814290"/>
    <lineage>
        <taxon>Bacteria</taxon>
        <taxon>Pseudomonadati</taxon>
        <taxon>Pseudomonadota</taxon>
        <taxon>Gammaproteobacteria</taxon>
        <taxon>Chromatiales</taxon>
        <taxon>Chromatiaceae</taxon>
        <taxon>Nitrosococcus</taxon>
    </lineage>
</organism>
<dbReference type="RefSeq" id="WP_134356381.1">
    <property type="nucleotide sequence ID" value="NZ_CP038033.1"/>
</dbReference>
<dbReference type="Proteomes" id="UP000294325">
    <property type="component" value="Chromosome"/>
</dbReference>
<protein>
    <submittedName>
        <fullName evidence="1">Uncharacterized protein</fullName>
    </submittedName>
</protein>